<evidence type="ECO:0000313" key="7">
    <source>
        <dbReference type="EnsemblPlants" id="Kaladp0930s0001.1.v1.1"/>
    </source>
</evidence>
<keyword evidence="2" id="KW-0325">Glycoprotein</keyword>
<dbReference type="OMA" id="FFANWAK"/>
<keyword evidence="5" id="KW-0732">Signal</keyword>
<feature type="domain" description="Phytocyanin" evidence="6">
    <location>
        <begin position="25"/>
        <end position="128"/>
    </location>
</feature>
<feature type="signal peptide" evidence="5">
    <location>
        <begin position="1"/>
        <end position="24"/>
    </location>
</feature>
<evidence type="ECO:0000313" key="8">
    <source>
        <dbReference type="Proteomes" id="UP000594263"/>
    </source>
</evidence>
<evidence type="ECO:0000259" key="6">
    <source>
        <dbReference type="PROSITE" id="PS51485"/>
    </source>
</evidence>
<dbReference type="EnsemblPlants" id="Kaladp0930s0001.1.v1.1">
    <property type="protein sequence ID" value="Kaladp0930s0001.1.v1.1"/>
    <property type="gene ID" value="Kaladp0930s0001.v1.1"/>
</dbReference>
<dbReference type="AlphaFoldDB" id="A0A7N0VKS2"/>
<evidence type="ECO:0000256" key="1">
    <source>
        <dbReference type="ARBA" id="ARBA00023157"/>
    </source>
</evidence>
<dbReference type="Gene3D" id="2.60.40.420">
    <property type="entry name" value="Cupredoxins - blue copper proteins"/>
    <property type="match status" value="1"/>
</dbReference>
<dbReference type="PANTHER" id="PTHR33021">
    <property type="entry name" value="BLUE COPPER PROTEIN"/>
    <property type="match status" value="1"/>
</dbReference>
<dbReference type="InterPro" id="IPR039391">
    <property type="entry name" value="Phytocyanin-like"/>
</dbReference>
<dbReference type="PANTHER" id="PTHR33021:SF264">
    <property type="entry name" value="OS05G0570900 PROTEIN"/>
    <property type="match status" value="1"/>
</dbReference>
<protein>
    <recommendedName>
        <fullName evidence="6">Phytocyanin domain-containing protein</fullName>
    </recommendedName>
</protein>
<dbReference type="FunFam" id="2.60.40.420:FF:000034">
    <property type="entry name" value="Cupredoxin superfamily protein"/>
    <property type="match status" value="1"/>
</dbReference>
<dbReference type="Pfam" id="PF02298">
    <property type="entry name" value="Cu_bind_like"/>
    <property type="match status" value="1"/>
</dbReference>
<evidence type="ECO:0000256" key="2">
    <source>
        <dbReference type="ARBA" id="ARBA00023180"/>
    </source>
</evidence>
<evidence type="ECO:0000256" key="4">
    <source>
        <dbReference type="SAM" id="Phobius"/>
    </source>
</evidence>
<name>A0A7N0VKS2_KALFE</name>
<keyword evidence="8" id="KW-1185">Reference proteome</keyword>
<dbReference type="InterPro" id="IPR003245">
    <property type="entry name" value="Phytocyanin_dom"/>
</dbReference>
<dbReference type="GO" id="GO:0009055">
    <property type="term" value="F:electron transfer activity"/>
    <property type="evidence" value="ECO:0007669"/>
    <property type="project" value="InterPro"/>
</dbReference>
<accession>A0A7N0VKS2</accession>
<feature type="chain" id="PRO_5029476345" description="Phytocyanin domain-containing protein" evidence="5">
    <location>
        <begin position="25"/>
        <end position="198"/>
    </location>
</feature>
<dbReference type="InterPro" id="IPR008972">
    <property type="entry name" value="Cupredoxin"/>
</dbReference>
<organism evidence="7 8">
    <name type="scientific">Kalanchoe fedtschenkoi</name>
    <name type="common">Lavender scallops</name>
    <name type="synonym">South American air plant</name>
    <dbReference type="NCBI Taxonomy" id="63787"/>
    <lineage>
        <taxon>Eukaryota</taxon>
        <taxon>Viridiplantae</taxon>
        <taxon>Streptophyta</taxon>
        <taxon>Embryophyta</taxon>
        <taxon>Tracheophyta</taxon>
        <taxon>Spermatophyta</taxon>
        <taxon>Magnoliopsida</taxon>
        <taxon>eudicotyledons</taxon>
        <taxon>Gunneridae</taxon>
        <taxon>Pentapetalae</taxon>
        <taxon>Saxifragales</taxon>
        <taxon>Crassulaceae</taxon>
        <taxon>Kalanchoe</taxon>
    </lineage>
</organism>
<dbReference type="PROSITE" id="PS51485">
    <property type="entry name" value="PHYTOCYANIN"/>
    <property type="match status" value="1"/>
</dbReference>
<proteinExistence type="predicted"/>
<evidence type="ECO:0000256" key="5">
    <source>
        <dbReference type="SAM" id="SignalP"/>
    </source>
</evidence>
<dbReference type="Proteomes" id="UP000594263">
    <property type="component" value="Unplaced"/>
</dbReference>
<dbReference type="SUPFAM" id="SSF49503">
    <property type="entry name" value="Cupredoxins"/>
    <property type="match status" value="1"/>
</dbReference>
<keyword evidence="4" id="KW-0812">Transmembrane</keyword>
<dbReference type="GO" id="GO:0005886">
    <property type="term" value="C:plasma membrane"/>
    <property type="evidence" value="ECO:0007669"/>
    <property type="project" value="TreeGrafter"/>
</dbReference>
<evidence type="ECO:0000256" key="3">
    <source>
        <dbReference type="SAM" id="MobiDB-lite"/>
    </source>
</evidence>
<sequence>MAKGYLTAVSLVMVVAIMAPCIDAFSHIVGGSLGWAVPPNATYYDEWAASPRIFGVGDKLVFPYRPGQYNVYQVNKNDFDNCTQVAPISMYARGPTTYYLSGKGDYFFYSAIAKHCELGTKLHISVTSDTEGTSGDRFSFELAPETAPTPSPHVSTHDEKSKSSAAISSPTLLPGLASALFAVVLVCVVKDARFGKQQ</sequence>
<keyword evidence="1" id="KW-1015">Disulfide bond</keyword>
<dbReference type="Gramene" id="Kaladp0930s0001.1.v1.1">
    <property type="protein sequence ID" value="Kaladp0930s0001.1.v1.1"/>
    <property type="gene ID" value="Kaladp0930s0001.v1.1"/>
</dbReference>
<feature type="region of interest" description="Disordered" evidence="3">
    <location>
        <begin position="142"/>
        <end position="161"/>
    </location>
</feature>
<keyword evidence="4" id="KW-0472">Membrane</keyword>
<reference evidence="7" key="1">
    <citation type="submission" date="2021-01" db="UniProtKB">
        <authorList>
            <consortium name="EnsemblPlants"/>
        </authorList>
    </citation>
    <scope>IDENTIFICATION</scope>
</reference>
<feature type="transmembrane region" description="Helical" evidence="4">
    <location>
        <begin position="171"/>
        <end position="189"/>
    </location>
</feature>
<keyword evidence="4" id="KW-1133">Transmembrane helix</keyword>